<feature type="chain" id="PRO_5021237406" description="Lipoprotein" evidence="1">
    <location>
        <begin position="25"/>
        <end position="197"/>
    </location>
</feature>
<sequence length="197" mass="21455">MKTFKKTNVMKSFAVALFASVVFFASCNKEEAVPSENENITAKAPGELNFQPPGSALTMQSCPETLVNDGCNFTSGTGTDLQNQFTMVSLLNSCRIESLSPGCSWTSTTQTKLFNADLSNCCFSAGSLNTQIDGWKQMAVSMRPGSDYVITGYQRINGFMVTAYGPYRMVISVTYRKKVCSRLPAEPSLPIGTQLDK</sequence>
<evidence type="ECO:0000313" key="2">
    <source>
        <dbReference type="EMBL" id="TGD57258.1"/>
    </source>
</evidence>
<gene>
    <name evidence="2" type="ORF">E4635_11585</name>
</gene>
<proteinExistence type="predicted"/>
<keyword evidence="3" id="KW-1185">Reference proteome</keyword>
<accession>A0A4Z0L4I2</accession>
<name>A0A4Z0L4I2_9FLAO</name>
<evidence type="ECO:0000256" key="1">
    <source>
        <dbReference type="SAM" id="SignalP"/>
    </source>
</evidence>
<dbReference type="PROSITE" id="PS51257">
    <property type="entry name" value="PROKAR_LIPOPROTEIN"/>
    <property type="match status" value="1"/>
</dbReference>
<organism evidence="2 3">
    <name type="scientific">Flavobacterium humi</name>
    <dbReference type="NCBI Taxonomy" id="2562683"/>
    <lineage>
        <taxon>Bacteria</taxon>
        <taxon>Pseudomonadati</taxon>
        <taxon>Bacteroidota</taxon>
        <taxon>Flavobacteriia</taxon>
        <taxon>Flavobacteriales</taxon>
        <taxon>Flavobacteriaceae</taxon>
        <taxon>Flavobacterium</taxon>
    </lineage>
</organism>
<dbReference type="EMBL" id="SRLH01000006">
    <property type="protein sequence ID" value="TGD57258.1"/>
    <property type="molecule type" value="Genomic_DNA"/>
</dbReference>
<evidence type="ECO:0008006" key="4">
    <source>
        <dbReference type="Google" id="ProtNLM"/>
    </source>
</evidence>
<dbReference type="Proteomes" id="UP000297407">
    <property type="component" value="Unassembled WGS sequence"/>
</dbReference>
<dbReference type="AlphaFoldDB" id="A0A4Z0L4I2"/>
<dbReference type="OrthoDB" id="1159825at2"/>
<comment type="caution">
    <text evidence="2">The sequence shown here is derived from an EMBL/GenBank/DDBJ whole genome shotgun (WGS) entry which is preliminary data.</text>
</comment>
<reference evidence="2 3" key="1">
    <citation type="submission" date="2019-04" db="EMBL/GenBank/DDBJ databases">
        <title>Flavobacterium sp. strain DS2-A Genome sequencing and assembly.</title>
        <authorList>
            <person name="Kim I."/>
        </authorList>
    </citation>
    <scope>NUCLEOTIDE SEQUENCE [LARGE SCALE GENOMIC DNA]</scope>
    <source>
        <strain evidence="2 3">DS2-A</strain>
    </source>
</reference>
<evidence type="ECO:0000313" key="3">
    <source>
        <dbReference type="Proteomes" id="UP000297407"/>
    </source>
</evidence>
<protein>
    <recommendedName>
        <fullName evidence="4">Lipoprotein</fullName>
    </recommendedName>
</protein>
<dbReference type="RefSeq" id="WP_135526863.1">
    <property type="nucleotide sequence ID" value="NZ_SRLH01000006.1"/>
</dbReference>
<keyword evidence="1" id="KW-0732">Signal</keyword>
<feature type="signal peptide" evidence="1">
    <location>
        <begin position="1"/>
        <end position="24"/>
    </location>
</feature>